<feature type="transmembrane region" description="Helical" evidence="1">
    <location>
        <begin position="105"/>
        <end position="124"/>
    </location>
</feature>
<keyword evidence="1" id="KW-0472">Membrane</keyword>
<sequence>MMPSEALYWSLLLPISFGALFFGSYLIEPRRLINGLLFNLFAIAFLFDLAIWILSSKNLLLIAVMGTLFIIIILLLFALFALHLLWLIWNAIVVWRKESHSMGNMLTLFIALGLVVLELGATYFRRFIPDFVYLPLSFMIIASMVYILISLYNFLTILTIYNLRIPHYNQDYLIVLGAGLLNGDQVSPLLAARINAASKFYRKQVKKGRPAPKIIYSGGQGGDETVSEGFAMQQYAIKSGIPASSTMVEGESKTTFENMQFSARLINARQKTSYRATFFTNNYHLFRAGLFARMAGIHANGIGAATSFYFLPNAVIREYVAIAVMKKRQHMIVFGGILLITLAMFFVQIV</sequence>
<dbReference type="GO" id="GO:0043164">
    <property type="term" value="P:Gram-negative-bacterium-type cell wall biogenesis"/>
    <property type="evidence" value="ECO:0007669"/>
    <property type="project" value="TreeGrafter"/>
</dbReference>
<feature type="transmembrane region" description="Helical" evidence="1">
    <location>
        <begin position="331"/>
        <end position="349"/>
    </location>
</feature>
<evidence type="ECO:0000256" key="1">
    <source>
        <dbReference type="SAM" id="Phobius"/>
    </source>
</evidence>
<dbReference type="InterPro" id="IPR014729">
    <property type="entry name" value="Rossmann-like_a/b/a_fold"/>
</dbReference>
<accession>A0A0R2MUU1</accession>
<dbReference type="PATRIC" id="fig|1293598.4.peg.437"/>
<reference evidence="3 4" key="1">
    <citation type="journal article" date="2015" name="Genome Announc.">
        <title>Expanding the biotechnology potential of lactobacilli through comparative genomics of 213 strains and associated genera.</title>
        <authorList>
            <person name="Sun Z."/>
            <person name="Harris H.M."/>
            <person name="McCann A."/>
            <person name="Guo C."/>
            <person name="Argimon S."/>
            <person name="Zhang W."/>
            <person name="Yang X."/>
            <person name="Jeffery I.B."/>
            <person name="Cooney J.C."/>
            <person name="Kagawa T.F."/>
            <person name="Liu W."/>
            <person name="Song Y."/>
            <person name="Salvetti E."/>
            <person name="Wrobel A."/>
            <person name="Rasinkangas P."/>
            <person name="Parkhill J."/>
            <person name="Rea M.C."/>
            <person name="O'Sullivan O."/>
            <person name="Ritari J."/>
            <person name="Douillard F.P."/>
            <person name="Paul Ross R."/>
            <person name="Yang R."/>
            <person name="Briner A.E."/>
            <person name="Felis G.E."/>
            <person name="de Vos W.M."/>
            <person name="Barrangou R."/>
            <person name="Klaenhammer T.R."/>
            <person name="Caufield P.W."/>
            <person name="Cui Y."/>
            <person name="Zhang H."/>
            <person name="O'Toole P.W."/>
        </authorList>
    </citation>
    <scope>NUCLEOTIDE SEQUENCE [LARGE SCALE GENOMIC DNA]</scope>
    <source>
        <strain evidence="3 4">DSM 24301</strain>
    </source>
</reference>
<gene>
    <name evidence="3" type="ORF">IV56_GL000405</name>
</gene>
<keyword evidence="1" id="KW-0812">Transmembrane</keyword>
<dbReference type="Pfam" id="PF02698">
    <property type="entry name" value="DUF218"/>
    <property type="match status" value="1"/>
</dbReference>
<dbReference type="Gene3D" id="3.40.50.620">
    <property type="entry name" value="HUPs"/>
    <property type="match status" value="1"/>
</dbReference>
<keyword evidence="4" id="KW-1185">Reference proteome</keyword>
<dbReference type="AlphaFoldDB" id="A0A0R2MUU1"/>
<dbReference type="EMBL" id="JQCE01000020">
    <property type="protein sequence ID" value="KRO17285.1"/>
    <property type="molecule type" value="Genomic_DNA"/>
</dbReference>
<feature type="transmembrane region" description="Helical" evidence="1">
    <location>
        <begin position="60"/>
        <end position="93"/>
    </location>
</feature>
<evidence type="ECO:0000313" key="4">
    <source>
        <dbReference type="Proteomes" id="UP000050969"/>
    </source>
</evidence>
<dbReference type="PANTHER" id="PTHR30336">
    <property type="entry name" value="INNER MEMBRANE PROTEIN, PROBABLE PERMEASE"/>
    <property type="match status" value="1"/>
</dbReference>
<dbReference type="GO" id="GO:0005886">
    <property type="term" value="C:plasma membrane"/>
    <property type="evidence" value="ECO:0007669"/>
    <property type="project" value="TreeGrafter"/>
</dbReference>
<comment type="caution">
    <text evidence="3">The sequence shown here is derived from an EMBL/GenBank/DDBJ whole genome shotgun (WGS) entry which is preliminary data.</text>
</comment>
<feature type="transmembrane region" description="Helical" evidence="1">
    <location>
        <begin position="136"/>
        <end position="161"/>
    </location>
</feature>
<dbReference type="InterPro" id="IPR051599">
    <property type="entry name" value="Cell_Envelope_Assoc"/>
</dbReference>
<feature type="domain" description="DUF218" evidence="2">
    <location>
        <begin position="171"/>
        <end position="320"/>
    </location>
</feature>
<dbReference type="Proteomes" id="UP000050969">
    <property type="component" value="Unassembled WGS sequence"/>
</dbReference>
<feature type="transmembrane region" description="Helical" evidence="1">
    <location>
        <begin position="6"/>
        <end position="27"/>
    </location>
</feature>
<organism evidence="3 4">
    <name type="scientific">Lacticaseibacillus saniviri JCM 17471 = DSM 24301</name>
    <dbReference type="NCBI Taxonomy" id="1293598"/>
    <lineage>
        <taxon>Bacteria</taxon>
        <taxon>Bacillati</taxon>
        <taxon>Bacillota</taxon>
        <taxon>Bacilli</taxon>
        <taxon>Lactobacillales</taxon>
        <taxon>Lactobacillaceae</taxon>
        <taxon>Lacticaseibacillus</taxon>
    </lineage>
</organism>
<dbReference type="CDD" id="cd06259">
    <property type="entry name" value="YdcF-like"/>
    <property type="match status" value="1"/>
</dbReference>
<name>A0A0R2MUU1_9LACO</name>
<dbReference type="InterPro" id="IPR003848">
    <property type="entry name" value="DUF218"/>
</dbReference>
<dbReference type="GO" id="GO:0000270">
    <property type="term" value="P:peptidoglycan metabolic process"/>
    <property type="evidence" value="ECO:0007669"/>
    <property type="project" value="TreeGrafter"/>
</dbReference>
<protein>
    <recommendedName>
        <fullName evidence="2">DUF218 domain-containing protein</fullName>
    </recommendedName>
</protein>
<dbReference type="PANTHER" id="PTHR30336:SF18">
    <property type="entry name" value="MEMBRANE PROTEIN"/>
    <property type="match status" value="1"/>
</dbReference>
<dbReference type="STRING" id="1293598.IV56_GL000405"/>
<evidence type="ECO:0000313" key="3">
    <source>
        <dbReference type="EMBL" id="KRO17285.1"/>
    </source>
</evidence>
<keyword evidence="1" id="KW-1133">Transmembrane helix</keyword>
<proteinExistence type="predicted"/>
<feature type="transmembrane region" description="Helical" evidence="1">
    <location>
        <begin position="36"/>
        <end position="54"/>
    </location>
</feature>
<evidence type="ECO:0000259" key="2">
    <source>
        <dbReference type="Pfam" id="PF02698"/>
    </source>
</evidence>